<reference evidence="1 2" key="1">
    <citation type="submission" date="2024-09" db="EMBL/GenBank/DDBJ databases">
        <authorList>
            <person name="Sun Q."/>
            <person name="Mori K."/>
        </authorList>
    </citation>
    <scope>NUCLEOTIDE SEQUENCE [LARGE SCALE GENOMIC DNA]</scope>
    <source>
        <strain evidence="1 2">TBRC 1851</strain>
    </source>
</reference>
<dbReference type="SUPFAM" id="SSF46785">
    <property type="entry name" value="Winged helix' DNA-binding domain"/>
    <property type="match status" value="1"/>
</dbReference>
<dbReference type="PANTHER" id="PTHR36221">
    <property type="entry name" value="DUF742 DOMAIN-CONTAINING PROTEIN"/>
    <property type="match status" value="1"/>
</dbReference>
<dbReference type="Proteomes" id="UP001589870">
    <property type="component" value="Unassembled WGS sequence"/>
</dbReference>
<sequence>MSGNEWGPGEWGPGEWGSGEWGADDDRLFDAPTIRPYVIARGRTEAQDRFDLVALAVTIRPTTGHEVGLDPEHQAIVRLCRRPLSVAEIAAHLDLPAGIVRVLLGDLFDRGFVAVQQPQPEMDVLDERMYKAVLDGLRAL</sequence>
<dbReference type="InterPro" id="IPR007995">
    <property type="entry name" value="DUF742"/>
</dbReference>
<comment type="caution">
    <text evidence="1">The sequence shown here is derived from an EMBL/GenBank/DDBJ whole genome shotgun (WGS) entry which is preliminary data.</text>
</comment>
<dbReference type="EMBL" id="JBHMQT010000055">
    <property type="protein sequence ID" value="MFC0865422.1"/>
    <property type="molecule type" value="Genomic_DNA"/>
</dbReference>
<dbReference type="InterPro" id="IPR036390">
    <property type="entry name" value="WH_DNA-bd_sf"/>
</dbReference>
<proteinExistence type="predicted"/>
<organism evidence="1 2">
    <name type="scientific">Sphaerimonospora cavernae</name>
    <dbReference type="NCBI Taxonomy" id="1740611"/>
    <lineage>
        <taxon>Bacteria</taxon>
        <taxon>Bacillati</taxon>
        <taxon>Actinomycetota</taxon>
        <taxon>Actinomycetes</taxon>
        <taxon>Streptosporangiales</taxon>
        <taxon>Streptosporangiaceae</taxon>
        <taxon>Sphaerimonospora</taxon>
    </lineage>
</organism>
<gene>
    <name evidence="1" type="ORF">ACFHYQ_24320</name>
</gene>
<dbReference type="Pfam" id="PF05331">
    <property type="entry name" value="DUF742"/>
    <property type="match status" value="1"/>
</dbReference>
<keyword evidence="2" id="KW-1185">Reference proteome</keyword>
<dbReference type="RefSeq" id="WP_394303446.1">
    <property type="nucleotide sequence ID" value="NZ_JBHMQT010000055.1"/>
</dbReference>
<name>A0ABV6UB87_9ACTN</name>
<accession>A0ABV6UB87</accession>
<dbReference type="PANTHER" id="PTHR36221:SF1">
    <property type="entry name" value="DUF742 DOMAIN-CONTAINING PROTEIN"/>
    <property type="match status" value="1"/>
</dbReference>
<evidence type="ECO:0000313" key="2">
    <source>
        <dbReference type="Proteomes" id="UP001589870"/>
    </source>
</evidence>
<evidence type="ECO:0000313" key="1">
    <source>
        <dbReference type="EMBL" id="MFC0865422.1"/>
    </source>
</evidence>
<protein>
    <submittedName>
        <fullName evidence="1">DUF742 domain-containing protein</fullName>
    </submittedName>
</protein>